<sequence>MTDNHLDEGDAFAARMGRLTAGAEATLPEPPPSDTPEMVVRRVRLPSTVDEELRRRASARGVSPSALIRDLVVAALAGGGTEAPDLMAELRGLRTALQHAVDRLAAQAERDG</sequence>
<accession>A0A917WWZ1</accession>
<dbReference type="CDD" id="cd21631">
    <property type="entry name" value="RHH_CopG_NikR-like"/>
    <property type="match status" value="1"/>
</dbReference>
<reference evidence="2" key="2">
    <citation type="submission" date="2020-09" db="EMBL/GenBank/DDBJ databases">
        <authorList>
            <person name="Sun Q."/>
            <person name="Ohkuma M."/>
        </authorList>
    </citation>
    <scope>NUCLEOTIDE SEQUENCE</scope>
    <source>
        <strain evidence="2">JCM 19831</strain>
    </source>
</reference>
<evidence type="ECO:0000313" key="2">
    <source>
        <dbReference type="EMBL" id="GGM37563.1"/>
    </source>
</evidence>
<name>A0A917WWZ1_9ACTN</name>
<proteinExistence type="predicted"/>
<reference evidence="2" key="1">
    <citation type="journal article" date="2014" name="Int. J. Syst. Evol. Microbiol.">
        <title>Complete genome sequence of Corynebacterium casei LMG S-19264T (=DSM 44701T), isolated from a smear-ripened cheese.</title>
        <authorList>
            <consortium name="US DOE Joint Genome Institute (JGI-PGF)"/>
            <person name="Walter F."/>
            <person name="Albersmeier A."/>
            <person name="Kalinowski J."/>
            <person name="Ruckert C."/>
        </authorList>
    </citation>
    <scope>NUCLEOTIDE SEQUENCE</scope>
    <source>
        <strain evidence="2">JCM 19831</strain>
    </source>
</reference>
<organism evidence="2 3">
    <name type="scientific">Dactylosporangium sucinum</name>
    <dbReference type="NCBI Taxonomy" id="1424081"/>
    <lineage>
        <taxon>Bacteria</taxon>
        <taxon>Bacillati</taxon>
        <taxon>Actinomycetota</taxon>
        <taxon>Actinomycetes</taxon>
        <taxon>Micromonosporales</taxon>
        <taxon>Micromonosporaceae</taxon>
        <taxon>Dactylosporangium</taxon>
    </lineage>
</organism>
<evidence type="ECO:0000313" key="3">
    <source>
        <dbReference type="Proteomes" id="UP000642070"/>
    </source>
</evidence>
<gene>
    <name evidence="2" type="ORF">GCM10007977_043770</name>
</gene>
<evidence type="ECO:0000256" key="1">
    <source>
        <dbReference type="SAM" id="MobiDB-lite"/>
    </source>
</evidence>
<keyword evidence="3" id="KW-1185">Reference proteome</keyword>
<evidence type="ECO:0008006" key="4">
    <source>
        <dbReference type="Google" id="ProtNLM"/>
    </source>
</evidence>
<dbReference type="SUPFAM" id="SSF47598">
    <property type="entry name" value="Ribbon-helix-helix"/>
    <property type="match status" value="1"/>
</dbReference>
<dbReference type="RefSeq" id="WP_190251755.1">
    <property type="nucleotide sequence ID" value="NZ_BMPI01000020.1"/>
</dbReference>
<dbReference type="InterPro" id="IPR010985">
    <property type="entry name" value="Ribbon_hlx_hlx"/>
</dbReference>
<dbReference type="GO" id="GO:0006355">
    <property type="term" value="P:regulation of DNA-templated transcription"/>
    <property type="evidence" value="ECO:0007669"/>
    <property type="project" value="InterPro"/>
</dbReference>
<feature type="region of interest" description="Disordered" evidence="1">
    <location>
        <begin position="1"/>
        <end position="37"/>
    </location>
</feature>
<comment type="caution">
    <text evidence="2">The sequence shown here is derived from an EMBL/GenBank/DDBJ whole genome shotgun (WGS) entry which is preliminary data.</text>
</comment>
<dbReference type="EMBL" id="BMPI01000020">
    <property type="protein sequence ID" value="GGM37563.1"/>
    <property type="molecule type" value="Genomic_DNA"/>
</dbReference>
<protein>
    <recommendedName>
        <fullName evidence="4">Ribbon-helix-helix protein CopG domain-containing protein</fullName>
    </recommendedName>
</protein>
<dbReference type="Proteomes" id="UP000642070">
    <property type="component" value="Unassembled WGS sequence"/>
</dbReference>
<dbReference type="AlphaFoldDB" id="A0A917WWZ1"/>